<sequence>MLHPVPCTTVVLNAGEILVFRQDLVHCGAASSSLSHRWHWYADTRRQESKKSTFYVLPFGTKTEEVSPPAPRRSSRIN</sequence>
<evidence type="ECO:0008006" key="3">
    <source>
        <dbReference type="Google" id="ProtNLM"/>
    </source>
</evidence>
<name>A0A1X6PIH9_PORUM</name>
<reference evidence="1 2" key="1">
    <citation type="submission" date="2017-03" db="EMBL/GenBank/DDBJ databases">
        <title>WGS assembly of Porphyra umbilicalis.</title>
        <authorList>
            <person name="Brawley S.H."/>
            <person name="Blouin N.A."/>
            <person name="Ficko-Blean E."/>
            <person name="Wheeler G.L."/>
            <person name="Lohr M."/>
            <person name="Goodson H.V."/>
            <person name="Jenkins J.W."/>
            <person name="Blaby-Haas C.E."/>
            <person name="Helliwell K.E."/>
            <person name="Chan C."/>
            <person name="Marriage T."/>
            <person name="Bhattacharya D."/>
            <person name="Klein A.S."/>
            <person name="Badis Y."/>
            <person name="Brodie J."/>
            <person name="Cao Y."/>
            <person name="Collen J."/>
            <person name="Dittami S.M."/>
            <person name="Gachon C.M."/>
            <person name="Green B.R."/>
            <person name="Karpowicz S."/>
            <person name="Kim J.W."/>
            <person name="Kudahl U."/>
            <person name="Lin S."/>
            <person name="Michel G."/>
            <person name="Mittag M."/>
            <person name="Olson B.J."/>
            <person name="Pangilinan J."/>
            <person name="Peng Y."/>
            <person name="Qiu H."/>
            <person name="Shu S."/>
            <person name="Singer J.T."/>
            <person name="Smith A.G."/>
            <person name="Sprecher B.N."/>
            <person name="Wagner V."/>
            <person name="Wang W."/>
            <person name="Wang Z.-Y."/>
            <person name="Yan J."/>
            <person name="Yarish C."/>
            <person name="Zoeuner-Riek S."/>
            <person name="Zhuang Y."/>
            <person name="Zou Y."/>
            <person name="Lindquist E.A."/>
            <person name="Grimwood J."/>
            <person name="Barry K."/>
            <person name="Rokhsar D.S."/>
            <person name="Schmutz J."/>
            <person name="Stiller J.W."/>
            <person name="Grossman A.R."/>
            <person name="Prochnik S.E."/>
        </authorList>
    </citation>
    <scope>NUCLEOTIDE SEQUENCE [LARGE SCALE GENOMIC DNA]</scope>
    <source>
        <strain evidence="1">4086291</strain>
    </source>
</reference>
<accession>A0A1X6PIH9</accession>
<protein>
    <recommendedName>
        <fullName evidence="3">Phytanoyl-CoA dioxygenase</fullName>
    </recommendedName>
</protein>
<dbReference type="OrthoDB" id="90882at2759"/>
<evidence type="ECO:0000313" key="1">
    <source>
        <dbReference type="EMBL" id="OSX80625.1"/>
    </source>
</evidence>
<dbReference type="EMBL" id="KV918771">
    <property type="protein sequence ID" value="OSX80625.1"/>
    <property type="molecule type" value="Genomic_DNA"/>
</dbReference>
<keyword evidence="2" id="KW-1185">Reference proteome</keyword>
<dbReference type="AlphaFoldDB" id="A0A1X6PIH9"/>
<proteinExistence type="predicted"/>
<organism evidence="1 2">
    <name type="scientific">Porphyra umbilicalis</name>
    <name type="common">Purple laver</name>
    <name type="synonym">Red alga</name>
    <dbReference type="NCBI Taxonomy" id="2786"/>
    <lineage>
        <taxon>Eukaryota</taxon>
        <taxon>Rhodophyta</taxon>
        <taxon>Bangiophyceae</taxon>
        <taxon>Bangiales</taxon>
        <taxon>Bangiaceae</taxon>
        <taxon>Porphyra</taxon>
    </lineage>
</organism>
<evidence type="ECO:0000313" key="2">
    <source>
        <dbReference type="Proteomes" id="UP000218209"/>
    </source>
</evidence>
<dbReference type="Proteomes" id="UP000218209">
    <property type="component" value="Unassembled WGS sequence"/>
</dbReference>
<gene>
    <name evidence="1" type="ORF">BU14_0048s0040</name>
</gene>